<dbReference type="AlphaFoldDB" id="A0A3P6BC02"/>
<organism evidence="1">
    <name type="scientific">Brassica oleracea</name>
    <name type="common">Wild cabbage</name>
    <dbReference type="NCBI Taxonomy" id="3712"/>
    <lineage>
        <taxon>Eukaryota</taxon>
        <taxon>Viridiplantae</taxon>
        <taxon>Streptophyta</taxon>
        <taxon>Embryophyta</taxon>
        <taxon>Tracheophyta</taxon>
        <taxon>Spermatophyta</taxon>
        <taxon>Magnoliopsida</taxon>
        <taxon>eudicotyledons</taxon>
        <taxon>Gunneridae</taxon>
        <taxon>Pentapetalae</taxon>
        <taxon>rosids</taxon>
        <taxon>malvids</taxon>
        <taxon>Brassicales</taxon>
        <taxon>Brassicaceae</taxon>
        <taxon>Brassiceae</taxon>
        <taxon>Brassica</taxon>
    </lineage>
</organism>
<dbReference type="EMBL" id="LR031872">
    <property type="protein sequence ID" value="VDC99885.1"/>
    <property type="molecule type" value="Genomic_DNA"/>
</dbReference>
<sequence>MSLAICSQIIWDRALGLGLERPKCVTMDWLEVL</sequence>
<evidence type="ECO:0000313" key="1">
    <source>
        <dbReference type="EMBL" id="VDC99885.1"/>
    </source>
</evidence>
<name>A0A3P6BC02_BRAOL</name>
<accession>A0A3P6BC02</accession>
<protein>
    <submittedName>
        <fullName evidence="1">Uncharacterized protein</fullName>
    </submittedName>
</protein>
<proteinExistence type="predicted"/>
<gene>
    <name evidence="1" type="ORF">BOLC3T20763H</name>
</gene>
<reference evidence="1" key="1">
    <citation type="submission" date="2018-11" db="EMBL/GenBank/DDBJ databases">
        <authorList>
            <consortium name="Genoscope - CEA"/>
            <person name="William W."/>
        </authorList>
    </citation>
    <scope>NUCLEOTIDE SEQUENCE</scope>
</reference>